<gene>
    <name evidence="10" type="primary">PIG1</name>
</gene>
<dbReference type="EMBL" id="AF230811">
    <property type="protein sequence ID" value="AAF37291.1"/>
    <property type="molecule type" value="Genomic_DNA"/>
</dbReference>
<keyword evidence="2" id="KW-0862">Zinc</keyword>
<evidence type="ECO:0000256" key="1">
    <source>
        <dbReference type="ARBA" id="ARBA00022723"/>
    </source>
</evidence>
<feature type="compositionally biased region" description="Polar residues" evidence="7">
    <location>
        <begin position="187"/>
        <end position="202"/>
    </location>
</feature>
<feature type="domain" description="Zn(2)-C6 fungal-type" evidence="8">
    <location>
        <begin position="76"/>
        <end position="103"/>
    </location>
</feature>
<accession>Q9P8N5</accession>
<sequence length="974" mass="108571">MFCAYCGQKFTRKEHLERHIPTHTNVKPHRCTACGISFGRSRDLLTRHYQAYHEARDPMEPIPGSAPPVAGRTPIACQNCANAKTGCDKRVPCSRCAEKNLDCAARYARRSSKAAVRAAQASAAFHNSQIPNPTTTMHHQPHPHHHNHVQVVNPAMMEIDPVMPKQESLVQTPEGVEPQALMETSRLHTSPQQKSPLTSHHQSPLEFPSPHPRQEGMEDFMHLSTEFPGTESHYNDLMIWPDYPLDLEMYPSQIPMTRPDLAVQPFADLGSEISSTSEPMATSSSRGSTHTRGTSILSSAEFETSMKPADLAAAINTPAGSSIAEFEVVIAAEAAWPLARCNPPIYSNTCPRTAIVHLECLEQKSKVEGTWSSLEKYMEQVDWDAADLSSVVPITSRTRDKMLAITQGFLHKALDIHRGGITGFSNQGHHRPGDFNFIVLPPTKILEYFLRSYIRTLSPYYSLSLGSCVDPNEMLRDNHASTLLVLLMIAQGAAAVPMAEARYLSTGLVETCRISLFDIIEKNVELSADPTALRCALLFTLLGAWSGDKWLMDISMGQRGMYMSMVKHAGMMDSQPPMIPVFTNSTSTELEWRAWCHRESQNRLVYNWVMMDQELSLFHDTAPLISISDLLCPLPGPDELWTAPNSEVWLSSVQSLYGGNNVNVNPQLLSTPSPTPSLSDLFQNFLHDNLTPGKNSLSPQHLRLLLHPLQSLLCHLRQMLSCFPDIPSTRRTTTRTVTRASTLSRLEEVQALLQKWYELSMEFSKESPDCPITRCNMVLYHLISLNAVTNFPEVERLARREGFDGSYWELSMRHKMCIYQREEAVFHCGQVLRLVRSMPQDRRPVWWSAAVYRAVLILWADSMARLDPTLKREDTVGPSSTPAAAATPGPLVPVDQVTPENPAVIAYLWNREGVALLTRNDGRSVSLDNPAEVLAYGVKEIEEAVSIRFSDGIKRKLAALAQNWSVGSPLAGSS</sequence>
<dbReference type="PROSITE" id="PS00028">
    <property type="entry name" value="ZINC_FINGER_C2H2_1"/>
    <property type="match status" value="1"/>
</dbReference>
<feature type="region of interest" description="Disordered" evidence="7">
    <location>
        <begin position="871"/>
        <end position="890"/>
    </location>
</feature>
<evidence type="ECO:0000259" key="8">
    <source>
        <dbReference type="PROSITE" id="PS50048"/>
    </source>
</evidence>
<dbReference type="PROSITE" id="PS50157">
    <property type="entry name" value="ZINC_FINGER_C2H2_2"/>
    <property type="match status" value="2"/>
</dbReference>
<feature type="domain" description="C2H2-type" evidence="9">
    <location>
        <begin position="29"/>
        <end position="58"/>
    </location>
</feature>
<dbReference type="InterPro" id="IPR036236">
    <property type="entry name" value="Znf_C2H2_sf"/>
</dbReference>
<keyword evidence="1" id="KW-0479">Metal-binding</keyword>
<evidence type="ECO:0000313" key="10">
    <source>
        <dbReference type="EMBL" id="AAF37291.1"/>
    </source>
</evidence>
<dbReference type="Gene3D" id="4.10.240.10">
    <property type="entry name" value="Zn(2)-C6 fungal-type DNA-binding domain"/>
    <property type="match status" value="1"/>
</dbReference>
<keyword evidence="5" id="KW-0539">Nucleus</keyword>
<dbReference type="GO" id="GO:0000981">
    <property type="term" value="F:DNA-binding transcription factor activity, RNA polymerase II-specific"/>
    <property type="evidence" value="ECO:0007669"/>
    <property type="project" value="InterPro"/>
</dbReference>
<dbReference type="PROSITE" id="PS00463">
    <property type="entry name" value="ZN2_CY6_FUNGAL_1"/>
    <property type="match status" value="1"/>
</dbReference>
<dbReference type="GO" id="GO:0006351">
    <property type="term" value="P:DNA-templated transcription"/>
    <property type="evidence" value="ECO:0007669"/>
    <property type="project" value="InterPro"/>
</dbReference>
<feature type="compositionally biased region" description="Low complexity" evidence="7">
    <location>
        <begin position="274"/>
        <end position="293"/>
    </location>
</feature>
<evidence type="ECO:0000256" key="7">
    <source>
        <dbReference type="SAM" id="MobiDB-lite"/>
    </source>
</evidence>
<dbReference type="SUPFAM" id="SSF57667">
    <property type="entry name" value="beta-beta-alpha zinc fingers"/>
    <property type="match status" value="1"/>
</dbReference>
<keyword evidence="3" id="KW-0805">Transcription regulation</keyword>
<keyword evidence="6" id="KW-0863">Zinc-finger</keyword>
<evidence type="ECO:0000256" key="6">
    <source>
        <dbReference type="PROSITE-ProRule" id="PRU00042"/>
    </source>
</evidence>
<feature type="region of interest" description="Disordered" evidence="7">
    <location>
        <begin position="184"/>
        <end position="216"/>
    </location>
</feature>
<evidence type="ECO:0000256" key="2">
    <source>
        <dbReference type="ARBA" id="ARBA00022833"/>
    </source>
</evidence>
<dbReference type="AlphaFoldDB" id="Q9P8N5"/>
<dbReference type="InterPro" id="IPR007219">
    <property type="entry name" value="XnlR_reg_dom"/>
</dbReference>
<name>Q9P8N5_PYRGI</name>
<dbReference type="SMART" id="SM00066">
    <property type="entry name" value="GAL4"/>
    <property type="match status" value="1"/>
</dbReference>
<dbReference type="GO" id="GO:0008270">
    <property type="term" value="F:zinc ion binding"/>
    <property type="evidence" value="ECO:0007669"/>
    <property type="project" value="UniProtKB-KW"/>
</dbReference>
<dbReference type="PROSITE" id="PS50048">
    <property type="entry name" value="ZN2_CY6_FUNGAL_2"/>
    <property type="match status" value="1"/>
</dbReference>
<feature type="domain" description="C2H2-type" evidence="9">
    <location>
        <begin position="1"/>
        <end position="28"/>
    </location>
</feature>
<reference evidence="10" key="1">
    <citation type="journal article" date="2000" name="Mol. Microbiol.">
        <title>Novel fungal transcriptional activators, Cmr1p of Colletotrichum lagenarium and pig1p of Magnaporthe grisea, contain Cys2His2 zinc finger and Zn(II)2Cys6 binuclear cluster DNA-binding motifs and regulate transcription of melanin biosynthesis genes in a developmentally specific manner.</title>
        <authorList>
            <person name="Tsuji G."/>
            <person name="Kenmochi Y."/>
            <person name="Takano Y."/>
            <person name="Sweigard J."/>
            <person name="Farrall L."/>
            <person name="Furusawa I."/>
            <person name="Horino O."/>
            <person name="Kubo Y."/>
        </authorList>
    </citation>
    <scope>NUCLEOTIDE SEQUENCE</scope>
    <source>
        <strain evidence="10">4392-1-6</strain>
    </source>
</reference>
<protein>
    <submittedName>
        <fullName evidence="10">Putative transcription factor Pig1p</fullName>
    </submittedName>
</protein>
<organism evidence="10">
    <name type="scientific">Pyricularia grisea</name>
    <name type="common">Crabgrass-specific blast fungus</name>
    <name type="synonym">Magnaporthe grisea</name>
    <dbReference type="NCBI Taxonomy" id="148305"/>
    <lineage>
        <taxon>Eukaryota</taxon>
        <taxon>Fungi</taxon>
        <taxon>Dikarya</taxon>
        <taxon>Ascomycota</taxon>
        <taxon>Pezizomycotina</taxon>
        <taxon>Sordariomycetes</taxon>
        <taxon>Sordariomycetidae</taxon>
        <taxon>Magnaporthales</taxon>
        <taxon>Pyriculariaceae</taxon>
        <taxon>Pyricularia</taxon>
    </lineage>
</organism>
<dbReference type="Pfam" id="PF00172">
    <property type="entry name" value="Zn_clus"/>
    <property type="match status" value="1"/>
</dbReference>
<evidence type="ECO:0000256" key="3">
    <source>
        <dbReference type="ARBA" id="ARBA00023015"/>
    </source>
</evidence>
<evidence type="ECO:0000256" key="5">
    <source>
        <dbReference type="ARBA" id="ARBA00023242"/>
    </source>
</evidence>
<dbReference type="Pfam" id="PF04082">
    <property type="entry name" value="Fungal_trans"/>
    <property type="match status" value="1"/>
</dbReference>
<dbReference type="SUPFAM" id="SSF57701">
    <property type="entry name" value="Zn2/Cys6 DNA-binding domain"/>
    <property type="match status" value="1"/>
</dbReference>
<dbReference type="InterPro" id="IPR001138">
    <property type="entry name" value="Zn2Cys6_DnaBD"/>
</dbReference>
<dbReference type="PANTHER" id="PTHR47660">
    <property type="entry name" value="TRANSCRIPTION FACTOR WITH C2H2 AND ZN(2)-CYS(6) DNA BINDING DOMAIN (EUROFUNG)-RELATED-RELATED"/>
    <property type="match status" value="1"/>
</dbReference>
<dbReference type="CDD" id="cd12148">
    <property type="entry name" value="fungal_TF_MHR"/>
    <property type="match status" value="1"/>
</dbReference>
<feature type="compositionally biased region" description="Low complexity" evidence="7">
    <location>
        <begin position="877"/>
        <end position="889"/>
    </location>
</feature>
<dbReference type="PANTHER" id="PTHR47660:SF2">
    <property type="entry name" value="TRANSCRIPTION FACTOR WITH C2H2 AND ZN(2)-CYS(6) DNA BINDING DOMAIN (EUROFUNG)"/>
    <property type="match status" value="1"/>
</dbReference>
<dbReference type="GO" id="GO:0003677">
    <property type="term" value="F:DNA binding"/>
    <property type="evidence" value="ECO:0007669"/>
    <property type="project" value="InterPro"/>
</dbReference>
<dbReference type="InterPro" id="IPR013087">
    <property type="entry name" value="Znf_C2H2_type"/>
</dbReference>
<reference evidence="10" key="2">
    <citation type="submission" date="2000-02" db="EMBL/GenBank/DDBJ databases">
        <title>Magnaporthe grisea PIG1 gene.</title>
        <authorList>
            <person name="Carroll A.M."/>
            <person name="Sweigard J.A."/>
        </authorList>
    </citation>
    <scope>NUCLEOTIDE SEQUENCE</scope>
    <source>
        <strain evidence="10">4392-1-6</strain>
    </source>
</reference>
<evidence type="ECO:0000259" key="9">
    <source>
        <dbReference type="PROSITE" id="PS50157"/>
    </source>
</evidence>
<keyword evidence="4" id="KW-0804">Transcription</keyword>
<feature type="region of interest" description="Disordered" evidence="7">
    <location>
        <begin position="273"/>
        <end position="293"/>
    </location>
</feature>
<proteinExistence type="predicted"/>
<dbReference type="SMART" id="SM00355">
    <property type="entry name" value="ZnF_C2H2"/>
    <property type="match status" value="2"/>
</dbReference>
<dbReference type="Gene3D" id="3.30.160.60">
    <property type="entry name" value="Classic Zinc Finger"/>
    <property type="match status" value="1"/>
</dbReference>
<evidence type="ECO:0000256" key="4">
    <source>
        <dbReference type="ARBA" id="ARBA00023163"/>
    </source>
</evidence>
<dbReference type="InterPro" id="IPR036864">
    <property type="entry name" value="Zn2-C6_fun-type_DNA-bd_sf"/>
</dbReference>
<dbReference type="CDD" id="cd00067">
    <property type="entry name" value="GAL4"/>
    <property type="match status" value="1"/>
</dbReference>